<evidence type="ECO:0000313" key="1">
    <source>
        <dbReference type="EMBL" id="QPC99021.1"/>
    </source>
</evidence>
<evidence type="ECO:0000313" key="2">
    <source>
        <dbReference type="Proteomes" id="UP000594459"/>
    </source>
</evidence>
<keyword evidence="2" id="KW-1185">Reference proteome</keyword>
<dbReference type="Proteomes" id="UP000594459">
    <property type="component" value="Chromosome"/>
</dbReference>
<gene>
    <name evidence="1" type="ORF">IRL76_00045</name>
</gene>
<name>A0A7S8F4L0_9SPHN</name>
<sequence length="48" mass="4824">MSSLQAAGTRSRQPIRIAVIAAALAVVGCFSAAFTFADAPATAAESVR</sequence>
<dbReference type="KEGG" id="qso:IRL76_00045"/>
<accession>A0A7S8F4L0</accession>
<proteinExistence type="predicted"/>
<dbReference type="RefSeq" id="WP_200982025.1">
    <property type="nucleotide sequence ID" value="NZ_CP064654.1"/>
</dbReference>
<reference evidence="1 2" key="1">
    <citation type="submission" date="2020-11" db="EMBL/GenBank/DDBJ databases">
        <title>The genome sequence of Erythrobacter sp. 6D36.</title>
        <authorList>
            <person name="Liu Y."/>
        </authorList>
    </citation>
    <scope>NUCLEOTIDE SEQUENCE [LARGE SCALE GENOMIC DNA]</scope>
    <source>
        <strain evidence="1 2">6D36</strain>
    </source>
</reference>
<dbReference type="AlphaFoldDB" id="A0A7S8F4L0"/>
<organism evidence="1 2">
    <name type="scientific">Qipengyuania soli</name>
    <dbReference type="NCBI Taxonomy" id="2782568"/>
    <lineage>
        <taxon>Bacteria</taxon>
        <taxon>Pseudomonadati</taxon>
        <taxon>Pseudomonadota</taxon>
        <taxon>Alphaproteobacteria</taxon>
        <taxon>Sphingomonadales</taxon>
        <taxon>Erythrobacteraceae</taxon>
        <taxon>Qipengyuania</taxon>
    </lineage>
</organism>
<dbReference type="EMBL" id="CP064654">
    <property type="protein sequence ID" value="QPC99021.1"/>
    <property type="molecule type" value="Genomic_DNA"/>
</dbReference>
<protein>
    <submittedName>
        <fullName evidence="1">Uncharacterized protein</fullName>
    </submittedName>
</protein>